<organism evidence="2 3">
    <name type="scientific">Paludisphaera borealis</name>
    <dbReference type="NCBI Taxonomy" id="1387353"/>
    <lineage>
        <taxon>Bacteria</taxon>
        <taxon>Pseudomonadati</taxon>
        <taxon>Planctomycetota</taxon>
        <taxon>Planctomycetia</taxon>
        <taxon>Isosphaerales</taxon>
        <taxon>Isosphaeraceae</taxon>
        <taxon>Paludisphaera</taxon>
    </lineage>
</organism>
<dbReference type="InterPro" id="IPR036005">
    <property type="entry name" value="Creatinase/aminopeptidase-like"/>
</dbReference>
<dbReference type="SUPFAM" id="SSF55920">
    <property type="entry name" value="Creatinase/aminopeptidase"/>
    <property type="match status" value="1"/>
</dbReference>
<keyword evidence="3" id="KW-1185">Reference proteome</keyword>
<dbReference type="InterPro" id="IPR000994">
    <property type="entry name" value="Pept_M24"/>
</dbReference>
<dbReference type="GO" id="GO:0102009">
    <property type="term" value="F:proline dipeptidase activity"/>
    <property type="evidence" value="ECO:0007669"/>
    <property type="project" value="UniProtKB-EC"/>
</dbReference>
<dbReference type="PANTHER" id="PTHR46112">
    <property type="entry name" value="AMINOPEPTIDASE"/>
    <property type="match status" value="1"/>
</dbReference>
<dbReference type="RefSeq" id="WP_076343834.1">
    <property type="nucleotide sequence ID" value="NZ_CP019082.1"/>
</dbReference>
<dbReference type="Pfam" id="PF00557">
    <property type="entry name" value="Peptidase_M24"/>
    <property type="match status" value="1"/>
</dbReference>
<evidence type="ECO:0000313" key="2">
    <source>
        <dbReference type="EMBL" id="APW59688.1"/>
    </source>
</evidence>
<keyword evidence="2" id="KW-0224">Dipeptidase</keyword>
<sequence>MFDLASIQKSLREFGVDGWLLYDFRGSNLPARRILGLEDRPPGSRRFFYMIPAEGEPRKLVHAIEPRALEHLPGSKTIYMAWQDLEAGITALVSGRKRVAMEYAPNLSNPYVSKVDAGTIEFVRGLAVEVVSSGDLIQFFEATWDDRQWSLHQQAETGTTTAFDLAWRLIADRTRDGGSIRETEVQAAILEHFRKHGLTTYSPPNVSANAHSGDPHYEPKAGEDSAIQAGEFVLIDLWAKVDEPRAVYSDLTRVGFVGTSVPEKYETIFAVVAAARDAAIACVKDAYAAGRPLRGYEVDDAARKIIADAGYGKYYIHRTGHNIGQEVHGNGANMDDLETRDERLVLPRTCFSVEPGIYLPEFGVRSEVNVFVDGSGKVHVTGGLQPRVVPILA</sequence>
<dbReference type="PANTHER" id="PTHR46112:SF3">
    <property type="entry name" value="AMINOPEPTIDASE YPDF"/>
    <property type="match status" value="1"/>
</dbReference>
<protein>
    <submittedName>
        <fullName evidence="2">Xaa-Pro dipeptidase</fullName>
        <ecNumber evidence="2">3.4.13.9</ecNumber>
    </submittedName>
</protein>
<feature type="domain" description="Peptidase M24" evidence="1">
    <location>
        <begin position="172"/>
        <end position="372"/>
    </location>
</feature>
<dbReference type="KEGG" id="pbor:BSF38_01118"/>
<dbReference type="Proteomes" id="UP000186309">
    <property type="component" value="Chromosome"/>
</dbReference>
<name>A0A1U7CLA3_9BACT</name>
<keyword evidence="2" id="KW-0645">Protease</keyword>
<dbReference type="STRING" id="1387353.BSF38_01118"/>
<evidence type="ECO:0000259" key="1">
    <source>
        <dbReference type="Pfam" id="PF00557"/>
    </source>
</evidence>
<dbReference type="AlphaFoldDB" id="A0A1U7CLA3"/>
<accession>A0A1U7CLA3</accession>
<dbReference type="OrthoDB" id="9806388at2"/>
<dbReference type="Gene3D" id="3.90.230.10">
    <property type="entry name" value="Creatinase/methionine aminopeptidase superfamily"/>
    <property type="match status" value="1"/>
</dbReference>
<dbReference type="InterPro" id="IPR050659">
    <property type="entry name" value="Peptidase_M24B"/>
</dbReference>
<evidence type="ECO:0000313" key="3">
    <source>
        <dbReference type="Proteomes" id="UP000186309"/>
    </source>
</evidence>
<keyword evidence="2" id="KW-0378">Hydrolase</keyword>
<proteinExistence type="predicted"/>
<reference evidence="3" key="1">
    <citation type="submission" date="2016-12" db="EMBL/GenBank/DDBJ databases">
        <title>Comparative genomics of four Isosphaeraceae planctomycetes: a common pool of plasmids and glycoside hydrolase genes.</title>
        <authorList>
            <person name="Ivanova A."/>
        </authorList>
    </citation>
    <scope>NUCLEOTIDE SEQUENCE [LARGE SCALE GENOMIC DNA]</scope>
    <source>
        <strain evidence="3">PX4</strain>
    </source>
</reference>
<dbReference type="EMBL" id="CP019082">
    <property type="protein sequence ID" value="APW59688.1"/>
    <property type="molecule type" value="Genomic_DNA"/>
</dbReference>
<gene>
    <name evidence="2" type="primary">pepQ</name>
    <name evidence="2" type="ORF">BSF38_01118</name>
</gene>
<dbReference type="EC" id="3.4.13.9" evidence="2"/>